<dbReference type="NCBIfam" id="NF001452">
    <property type="entry name" value="PRK00311.1"/>
    <property type="match status" value="1"/>
</dbReference>
<organism evidence="11 12">
    <name type="scientific">Alkalilimnicola ehrlichii</name>
    <dbReference type="NCBI Taxonomy" id="351052"/>
    <lineage>
        <taxon>Bacteria</taxon>
        <taxon>Pseudomonadati</taxon>
        <taxon>Pseudomonadota</taxon>
        <taxon>Gammaproteobacteria</taxon>
        <taxon>Chromatiales</taxon>
        <taxon>Ectothiorhodospiraceae</taxon>
        <taxon>Alkalilimnicola</taxon>
    </lineage>
</organism>
<gene>
    <name evidence="8" type="primary">panB</name>
    <name evidence="11" type="ORF">CAL65_05735</name>
</gene>
<comment type="similarity">
    <text evidence="2 8">Belongs to the PanB family.</text>
</comment>
<feature type="binding site" evidence="8 10">
    <location>
        <position position="88"/>
    </location>
    <ligand>
        <name>Mg(2+)</name>
        <dbReference type="ChEBI" id="CHEBI:18420"/>
    </ligand>
</feature>
<dbReference type="GO" id="GO:0008168">
    <property type="term" value="F:methyltransferase activity"/>
    <property type="evidence" value="ECO:0007669"/>
    <property type="project" value="UniProtKB-KW"/>
</dbReference>
<evidence type="ECO:0000256" key="5">
    <source>
        <dbReference type="ARBA" id="ARBA00022679"/>
    </source>
</evidence>
<protein>
    <recommendedName>
        <fullName evidence="8">3-methyl-2-oxobutanoate hydroxymethyltransferase</fullName>
        <ecNumber evidence="8">2.1.2.11</ecNumber>
    </recommendedName>
    <alternativeName>
        <fullName evidence="8">Ketopantoate hydroxymethyltransferase</fullName>
        <shortName evidence="8">KPHMT</shortName>
    </alternativeName>
</protein>
<dbReference type="GO" id="GO:0015940">
    <property type="term" value="P:pantothenate biosynthetic process"/>
    <property type="evidence" value="ECO:0007669"/>
    <property type="project" value="UniProtKB-UniRule"/>
</dbReference>
<reference evidence="12" key="1">
    <citation type="submission" date="2017-05" db="EMBL/GenBank/DDBJ databases">
        <authorList>
            <person name="Sharma S."/>
            <person name="Sidhu C."/>
            <person name="Pinnaka A.K."/>
        </authorList>
    </citation>
    <scope>NUCLEOTIDE SEQUENCE [LARGE SCALE GENOMIC DNA]</scope>
    <source>
        <strain evidence="12">AK93</strain>
    </source>
</reference>
<comment type="caution">
    <text evidence="11">The sequence shown here is derived from an EMBL/GenBank/DDBJ whole genome shotgun (WGS) entry which is preliminary data.</text>
</comment>
<feature type="active site" description="Proton acceptor" evidence="8 9">
    <location>
        <position position="187"/>
    </location>
</feature>
<dbReference type="InterPro" id="IPR003700">
    <property type="entry name" value="Pantoate_hydroxy_MeTrfase"/>
</dbReference>
<dbReference type="AlphaFoldDB" id="A0A3E0X0X9"/>
<comment type="pathway">
    <text evidence="1 8">Cofactor biosynthesis; (R)-pantothenate biosynthesis; (R)-pantoate from 3-methyl-2-oxobutanoate: step 1/2.</text>
</comment>
<comment type="function">
    <text evidence="7 8">Catalyzes the reversible reaction in which hydroxymethyl group from 5,10-methylenetetrahydrofolate is transferred onto alpha-ketoisovalerate to form ketopantoate.</text>
</comment>
<comment type="subunit">
    <text evidence="3 8">Homodecamer; pentamer of dimers.</text>
</comment>
<comment type="cofactor">
    <cofactor evidence="8 10">
        <name>Mg(2+)</name>
        <dbReference type="ChEBI" id="CHEBI:18420"/>
    </cofactor>
    <text evidence="8 10">Binds 1 Mg(2+) ion per subunit.</text>
</comment>
<evidence type="ECO:0000256" key="6">
    <source>
        <dbReference type="ARBA" id="ARBA00022723"/>
    </source>
</evidence>
<feature type="binding site" evidence="8">
    <location>
        <begin position="49"/>
        <end position="50"/>
    </location>
    <ligand>
        <name>3-methyl-2-oxobutanoate</name>
        <dbReference type="ChEBI" id="CHEBI:11851"/>
    </ligand>
</feature>
<evidence type="ECO:0000313" key="12">
    <source>
        <dbReference type="Proteomes" id="UP000256763"/>
    </source>
</evidence>
<evidence type="ECO:0000313" key="11">
    <source>
        <dbReference type="EMBL" id="RFA38325.1"/>
    </source>
</evidence>
<proteinExistence type="inferred from homology"/>
<accession>A0A3E0X0X9</accession>
<sequence>MGKHERTKRLETPDIKAMKGRQRLVGLTAHSKCMAEVVDPYVDLIFVGDAAAMVCYGHANTLPMSLELIIAHAQAAVRGAKTACVVVDLPFGSYEESPRQAFRSAARILAESGAQAVKLEGGREMRDTVQFLVDRGIPVMGHIGLMPQYVNATGGFRTQGREPGGARRLVQDAMALANAGVFAVLIEATCEPVARDISTRLSIPTIGVGASPCCDGQVLVTEDMLGLFVDFTPRFVKRYAQLGKQAEQAVACYAADVRNRRFPSMEHCFGAASATEALVGTARRGR</sequence>
<dbReference type="PIRSF" id="PIRSF000388">
    <property type="entry name" value="Pantoate_hydroxy_MeTrfase"/>
    <property type="match status" value="1"/>
</dbReference>
<feature type="binding site" evidence="8 10">
    <location>
        <position position="49"/>
    </location>
    <ligand>
        <name>Mg(2+)</name>
        <dbReference type="ChEBI" id="CHEBI:18420"/>
    </ligand>
</feature>
<dbReference type="HAMAP" id="MF_00156">
    <property type="entry name" value="PanB"/>
    <property type="match status" value="1"/>
</dbReference>
<keyword evidence="12" id="KW-1185">Reference proteome</keyword>
<keyword evidence="8" id="KW-0963">Cytoplasm</keyword>
<dbReference type="GO" id="GO:0000287">
    <property type="term" value="F:magnesium ion binding"/>
    <property type="evidence" value="ECO:0007669"/>
    <property type="project" value="TreeGrafter"/>
</dbReference>
<feature type="binding site" evidence="8 10">
    <location>
        <position position="120"/>
    </location>
    <ligand>
        <name>Mg(2+)</name>
        <dbReference type="ChEBI" id="CHEBI:18420"/>
    </ligand>
</feature>
<comment type="subcellular location">
    <subcellularLocation>
        <location evidence="8">Cytoplasm</location>
    </subcellularLocation>
</comment>
<evidence type="ECO:0000256" key="7">
    <source>
        <dbReference type="ARBA" id="ARBA00056497"/>
    </source>
</evidence>
<keyword evidence="8 10" id="KW-0460">Magnesium</keyword>
<evidence type="ECO:0000256" key="8">
    <source>
        <dbReference type="HAMAP-Rule" id="MF_00156"/>
    </source>
</evidence>
<dbReference type="Proteomes" id="UP000256763">
    <property type="component" value="Unassembled WGS sequence"/>
</dbReference>
<dbReference type="RefSeq" id="WP_116301183.1">
    <property type="nucleotide sequence ID" value="NZ_NFZV01000003.1"/>
</dbReference>
<feature type="binding site" evidence="8">
    <location>
        <position position="88"/>
    </location>
    <ligand>
        <name>3-methyl-2-oxobutanoate</name>
        <dbReference type="ChEBI" id="CHEBI:11851"/>
    </ligand>
</feature>
<dbReference type="FunFam" id="3.20.20.60:FF:000003">
    <property type="entry name" value="3-methyl-2-oxobutanoate hydroxymethyltransferase"/>
    <property type="match status" value="1"/>
</dbReference>
<name>A0A3E0X0X9_9GAMM</name>
<evidence type="ECO:0000256" key="1">
    <source>
        <dbReference type="ARBA" id="ARBA00005033"/>
    </source>
</evidence>
<dbReference type="PANTHER" id="PTHR20881:SF0">
    <property type="entry name" value="3-METHYL-2-OXOBUTANOATE HYDROXYMETHYLTRANSFERASE"/>
    <property type="match status" value="1"/>
</dbReference>
<dbReference type="PANTHER" id="PTHR20881">
    <property type="entry name" value="3-METHYL-2-OXOBUTANOATE HYDROXYMETHYLTRANSFERASE"/>
    <property type="match status" value="1"/>
</dbReference>
<evidence type="ECO:0000256" key="9">
    <source>
        <dbReference type="PIRSR" id="PIRSR000388-1"/>
    </source>
</evidence>
<dbReference type="InterPro" id="IPR040442">
    <property type="entry name" value="Pyrv_kinase-like_dom_sf"/>
</dbReference>
<dbReference type="GO" id="GO:0032259">
    <property type="term" value="P:methylation"/>
    <property type="evidence" value="ECO:0007669"/>
    <property type="project" value="UniProtKB-KW"/>
</dbReference>
<dbReference type="OrthoDB" id="9781789at2"/>
<dbReference type="GO" id="GO:0005737">
    <property type="term" value="C:cytoplasm"/>
    <property type="evidence" value="ECO:0007669"/>
    <property type="project" value="UniProtKB-SubCell"/>
</dbReference>
<comment type="catalytic activity">
    <reaction evidence="8">
        <text>(6R)-5,10-methylene-5,6,7,8-tetrahydrofolate + 3-methyl-2-oxobutanoate + H2O = 2-dehydropantoate + (6S)-5,6,7,8-tetrahydrofolate</text>
        <dbReference type="Rhea" id="RHEA:11824"/>
        <dbReference type="ChEBI" id="CHEBI:11561"/>
        <dbReference type="ChEBI" id="CHEBI:11851"/>
        <dbReference type="ChEBI" id="CHEBI:15377"/>
        <dbReference type="ChEBI" id="CHEBI:15636"/>
        <dbReference type="ChEBI" id="CHEBI:57453"/>
        <dbReference type="EC" id="2.1.2.11"/>
    </reaction>
</comment>
<keyword evidence="4 8" id="KW-0566">Pantothenate biosynthesis</keyword>
<dbReference type="NCBIfam" id="TIGR00222">
    <property type="entry name" value="panB"/>
    <property type="match status" value="1"/>
</dbReference>
<evidence type="ECO:0000256" key="10">
    <source>
        <dbReference type="PIRSR" id="PIRSR000388-3"/>
    </source>
</evidence>
<keyword evidence="11" id="KW-0489">Methyltransferase</keyword>
<dbReference type="UniPathway" id="UPA00028">
    <property type="reaction ID" value="UER00003"/>
</dbReference>
<dbReference type="Pfam" id="PF02548">
    <property type="entry name" value="Pantoate_transf"/>
    <property type="match status" value="1"/>
</dbReference>
<keyword evidence="5 8" id="KW-0808">Transferase</keyword>
<dbReference type="Gene3D" id="3.20.20.60">
    <property type="entry name" value="Phosphoenolpyruvate-binding domains"/>
    <property type="match status" value="1"/>
</dbReference>
<keyword evidence="6 8" id="KW-0479">Metal-binding</keyword>
<dbReference type="InterPro" id="IPR015813">
    <property type="entry name" value="Pyrv/PenolPyrv_kinase-like_dom"/>
</dbReference>
<dbReference type="CDD" id="cd06557">
    <property type="entry name" value="KPHMT-like"/>
    <property type="match status" value="1"/>
</dbReference>
<feature type="binding site" evidence="8">
    <location>
        <position position="118"/>
    </location>
    <ligand>
        <name>3-methyl-2-oxobutanoate</name>
        <dbReference type="ChEBI" id="CHEBI:11851"/>
    </ligand>
</feature>
<dbReference type="EMBL" id="NFZW01000004">
    <property type="protein sequence ID" value="RFA38325.1"/>
    <property type="molecule type" value="Genomic_DNA"/>
</dbReference>
<dbReference type="GO" id="GO:0003864">
    <property type="term" value="F:3-methyl-2-oxobutanoate hydroxymethyltransferase activity"/>
    <property type="evidence" value="ECO:0007669"/>
    <property type="project" value="UniProtKB-UniRule"/>
</dbReference>
<evidence type="ECO:0000256" key="4">
    <source>
        <dbReference type="ARBA" id="ARBA00022655"/>
    </source>
</evidence>
<dbReference type="SUPFAM" id="SSF51621">
    <property type="entry name" value="Phosphoenolpyruvate/pyruvate domain"/>
    <property type="match status" value="1"/>
</dbReference>
<dbReference type="EC" id="2.1.2.11" evidence="8"/>
<evidence type="ECO:0000256" key="3">
    <source>
        <dbReference type="ARBA" id="ARBA00011424"/>
    </source>
</evidence>
<evidence type="ECO:0000256" key="2">
    <source>
        <dbReference type="ARBA" id="ARBA00008676"/>
    </source>
</evidence>